<keyword evidence="2" id="KW-1185">Reference proteome</keyword>
<evidence type="ECO:0000313" key="1">
    <source>
        <dbReference type="EMBL" id="WMW04241.1"/>
    </source>
</evidence>
<sequence length="194" mass="21999">MTARTLKALATLEQANVISLHQRALPCTQAAVGRLLAGFDTPGSPLWPEAVWPRDRFEGPMCEGSVGGHGATRYRLEHYLPDQEALFRFIAPQGYQGVHGFRIQALEDGHTCLSHFTCLRLSPYHWLMWHLLVRWVHDALIGDLLDGAERHLCGGVRHKRRWKWRVHLIRHALGGARLLAEAAGLKRRKHHASH</sequence>
<dbReference type="EMBL" id="CP132921">
    <property type="protein sequence ID" value="WMW04241.1"/>
    <property type="molecule type" value="Genomic_DNA"/>
</dbReference>
<gene>
    <name evidence="1" type="ORF">RAH46_18125</name>
</gene>
<reference evidence="1 2" key="1">
    <citation type="submission" date="2023-08" db="EMBL/GenBank/DDBJ databases">
        <title>Complete Genome Sequence of Pseudomonas entomophila TVIN A01.</title>
        <authorList>
            <person name="Shelke T."/>
            <person name="Mahar N.S."/>
            <person name="Gupta I."/>
            <person name="Gupta V."/>
        </authorList>
    </citation>
    <scope>NUCLEOTIDE SEQUENCE [LARGE SCALE GENOMIC DNA]</scope>
    <source>
        <strain evidence="1 2">TVIN-A01</strain>
    </source>
</reference>
<protein>
    <submittedName>
        <fullName evidence="1">SRPBCC family protein</fullName>
    </submittedName>
</protein>
<accession>A0ABY9QJM3</accession>
<dbReference type="GeneID" id="32805349"/>
<name>A0ABY9QJM3_9PSED</name>
<dbReference type="RefSeq" id="WP_011533376.1">
    <property type="nucleotide sequence ID" value="NZ_CP132921.1"/>
</dbReference>
<dbReference type="Proteomes" id="UP001183127">
    <property type="component" value="Chromosome"/>
</dbReference>
<proteinExistence type="predicted"/>
<organism evidence="1 2">
    <name type="scientific">Pseudomonas entomophila</name>
    <dbReference type="NCBI Taxonomy" id="312306"/>
    <lineage>
        <taxon>Bacteria</taxon>
        <taxon>Pseudomonadati</taxon>
        <taxon>Pseudomonadota</taxon>
        <taxon>Gammaproteobacteria</taxon>
        <taxon>Pseudomonadales</taxon>
        <taxon>Pseudomonadaceae</taxon>
        <taxon>Pseudomonas</taxon>
    </lineage>
</organism>
<evidence type="ECO:0000313" key="2">
    <source>
        <dbReference type="Proteomes" id="UP001183127"/>
    </source>
</evidence>